<dbReference type="Proteomes" id="UP000180194">
    <property type="component" value="Unassembled WGS sequence"/>
</dbReference>
<sequence length="62" mass="7172">MECQLGPYYLTALCQLSYAIDINLNTTYYLIALIEIAFNARNEQVPYYRMADKGIEEALIMD</sequence>
<protein>
    <submittedName>
        <fullName evidence="1">Uncharacterized protein</fullName>
    </submittedName>
</protein>
<organism evidence="1 2">
    <name type="scientific">Cytobacillus oceanisediminis</name>
    <dbReference type="NCBI Taxonomy" id="665099"/>
    <lineage>
        <taxon>Bacteria</taxon>
        <taxon>Bacillati</taxon>
        <taxon>Bacillota</taxon>
        <taxon>Bacilli</taxon>
        <taxon>Bacillales</taxon>
        <taxon>Bacillaceae</taxon>
        <taxon>Cytobacillus</taxon>
    </lineage>
</organism>
<gene>
    <name evidence="1" type="ORF">BBV17_01710</name>
</gene>
<evidence type="ECO:0000313" key="1">
    <source>
        <dbReference type="EMBL" id="OHX45820.1"/>
    </source>
</evidence>
<evidence type="ECO:0000313" key="2">
    <source>
        <dbReference type="Proteomes" id="UP000180194"/>
    </source>
</evidence>
<name>A0ABX3CP30_9BACI</name>
<keyword evidence="2" id="KW-1185">Reference proteome</keyword>
<dbReference type="EMBL" id="MBRJ01000034">
    <property type="protein sequence ID" value="OHX45820.1"/>
    <property type="molecule type" value="Genomic_DNA"/>
</dbReference>
<accession>A0ABX3CP30</accession>
<comment type="caution">
    <text evidence="1">The sequence shown here is derived from an EMBL/GenBank/DDBJ whole genome shotgun (WGS) entry which is preliminary data.</text>
</comment>
<proteinExistence type="predicted"/>
<reference evidence="1 2" key="1">
    <citation type="submission" date="2016-07" db="EMBL/GenBank/DDBJ databases">
        <title>Bacillus oceanisediminis whole genome.</title>
        <authorList>
            <person name="Pal Y."/>
            <person name="Verma A."/>
            <person name="Mual P."/>
            <person name="Srinivasan K."/>
        </authorList>
    </citation>
    <scope>NUCLEOTIDE SEQUENCE [LARGE SCALE GENOMIC DNA]</scope>
    <source>
        <strain evidence="1 2">Bhandara28</strain>
    </source>
</reference>